<dbReference type="InParanoid" id="J4KM75"/>
<dbReference type="InterPro" id="IPR050316">
    <property type="entry name" value="Tyrosinase/Hemocyanin"/>
</dbReference>
<dbReference type="HOGENOM" id="CLU_035914_1_2_1"/>
<keyword evidence="2" id="KW-0472">Membrane</keyword>
<proteinExistence type="predicted"/>
<dbReference type="InterPro" id="IPR002227">
    <property type="entry name" value="Tyrosinase_Cu-bd"/>
</dbReference>
<dbReference type="STRING" id="655819.J4KM75"/>
<evidence type="ECO:0000259" key="4">
    <source>
        <dbReference type="PROSITE" id="PS00498"/>
    </source>
</evidence>
<dbReference type="Pfam" id="PF00264">
    <property type="entry name" value="Tyrosinase"/>
    <property type="match status" value="1"/>
</dbReference>
<dbReference type="GO" id="GO:0046872">
    <property type="term" value="F:metal ion binding"/>
    <property type="evidence" value="ECO:0007669"/>
    <property type="project" value="UniProtKB-KW"/>
</dbReference>
<name>J4KM75_BEAB2</name>
<evidence type="ECO:0000256" key="1">
    <source>
        <dbReference type="ARBA" id="ARBA00022723"/>
    </source>
</evidence>
<keyword evidence="2" id="KW-0812">Transmembrane</keyword>
<dbReference type="GO" id="GO:0016491">
    <property type="term" value="F:oxidoreductase activity"/>
    <property type="evidence" value="ECO:0007669"/>
    <property type="project" value="InterPro"/>
</dbReference>
<dbReference type="PANTHER" id="PTHR11474:SF127">
    <property type="entry name" value="TYROSINASE COPPER-BINDING DOMAIN-CONTAINING PROTEIN"/>
    <property type="match status" value="1"/>
</dbReference>
<dbReference type="SUPFAM" id="SSF48056">
    <property type="entry name" value="Di-copper centre-containing domain"/>
    <property type="match status" value="1"/>
</dbReference>
<feature type="domain" description="Tyrosinase copper-binding" evidence="4">
    <location>
        <begin position="301"/>
        <end position="312"/>
    </location>
</feature>
<keyword evidence="6" id="KW-1185">Reference proteome</keyword>
<protein>
    <submittedName>
        <fullName evidence="5">Tyrosinase-like protein</fullName>
    </submittedName>
</protein>
<dbReference type="Gene3D" id="1.10.1280.10">
    <property type="entry name" value="Di-copper center containing domain from catechol oxidase"/>
    <property type="match status" value="1"/>
</dbReference>
<keyword evidence="2" id="KW-1133">Transmembrane helix</keyword>
<dbReference type="PRINTS" id="PR00092">
    <property type="entry name" value="TYROSINASE"/>
</dbReference>
<evidence type="ECO:0000313" key="6">
    <source>
        <dbReference type="Proteomes" id="UP000002762"/>
    </source>
</evidence>
<evidence type="ECO:0000256" key="2">
    <source>
        <dbReference type="SAM" id="Phobius"/>
    </source>
</evidence>
<dbReference type="GeneID" id="19890652"/>
<organism evidence="5 6">
    <name type="scientific">Beauveria bassiana (strain ARSEF 2860)</name>
    <name type="common">White muscardine disease fungus</name>
    <name type="synonym">Tritirachium shiotae</name>
    <dbReference type="NCBI Taxonomy" id="655819"/>
    <lineage>
        <taxon>Eukaryota</taxon>
        <taxon>Fungi</taxon>
        <taxon>Dikarya</taxon>
        <taxon>Ascomycota</taxon>
        <taxon>Pezizomycotina</taxon>
        <taxon>Sordariomycetes</taxon>
        <taxon>Hypocreomycetidae</taxon>
        <taxon>Hypocreales</taxon>
        <taxon>Cordycipitaceae</taxon>
        <taxon>Beauveria</taxon>
    </lineage>
</organism>
<reference evidence="5 6" key="1">
    <citation type="journal article" date="2012" name="Sci. Rep.">
        <title>Genomic perspectives on the evolution of fungal entomopathogenicity in Beauveria bassiana.</title>
        <authorList>
            <person name="Xiao G."/>
            <person name="Ying S.H."/>
            <person name="Zheng P."/>
            <person name="Wang Z.L."/>
            <person name="Zhang S."/>
            <person name="Xie X.Q."/>
            <person name="Shang Y."/>
            <person name="St Leger R.J."/>
            <person name="Zhao G.P."/>
            <person name="Wang C."/>
            <person name="Feng M.G."/>
        </authorList>
    </citation>
    <scope>NUCLEOTIDE SEQUENCE [LARGE SCALE GENOMIC DNA]</scope>
    <source>
        <strain evidence="5 6">ARSEF 2860</strain>
    </source>
</reference>
<dbReference type="Proteomes" id="UP000002762">
    <property type="component" value="Unassembled WGS sequence"/>
</dbReference>
<dbReference type="PROSITE" id="PS00497">
    <property type="entry name" value="TYROSINASE_1"/>
    <property type="match status" value="1"/>
</dbReference>
<sequence length="374" mass="42374">MYDMIFLSFGPLPDHGLSKRQNAAEADQAQYMPIINDTEQDGPAAAKSAAWGVILATLLCLVAAGAVLLIVLAIIAHVYYSHAVSSTCQNPTVRQEWRALTRDEKFEFIRAVNKLAETPSKRRANGTIYDDFAILHGAIGSWAHRSASFLPWHRYTLILYEEALREYADFQGHIPYWDWSLDWMNLANSSIWSSEDGFGGDGDSNGPVIVGEGRCVVDGPFAHLRPILYNHTYTQHCLSRGFHDGKTRGRLSGDAYKPEIVGKILREPTYERFERQLEIYLHGSLHQSVNGDFKAMTAANDPLFYLHHAQLDRMWWQWQQARPASRLLEYRGKHMYNSTGNATLDNVLMYGEFAQDIPVAKVMDTEGGFLCYKY</sequence>
<gene>
    <name evidence="5" type="ORF">BBA_07640</name>
</gene>
<dbReference type="EMBL" id="JH725175">
    <property type="protein sequence ID" value="EJP63464.1"/>
    <property type="molecule type" value="Genomic_DNA"/>
</dbReference>
<accession>J4KM75</accession>
<evidence type="ECO:0000259" key="3">
    <source>
        <dbReference type="PROSITE" id="PS00497"/>
    </source>
</evidence>
<keyword evidence="1" id="KW-0479">Metal-binding</keyword>
<dbReference type="PANTHER" id="PTHR11474">
    <property type="entry name" value="TYROSINASE FAMILY MEMBER"/>
    <property type="match status" value="1"/>
</dbReference>
<dbReference type="RefSeq" id="XP_008600959.1">
    <property type="nucleotide sequence ID" value="XM_008602737.1"/>
</dbReference>
<dbReference type="InterPro" id="IPR008922">
    <property type="entry name" value="Di-copper_centre_dom_sf"/>
</dbReference>
<evidence type="ECO:0000313" key="5">
    <source>
        <dbReference type="EMBL" id="EJP63464.1"/>
    </source>
</evidence>
<dbReference type="OrthoDB" id="6132182at2759"/>
<dbReference type="PROSITE" id="PS00498">
    <property type="entry name" value="TYROSINASE_2"/>
    <property type="match status" value="1"/>
</dbReference>
<feature type="domain" description="Tyrosinase copper-binding" evidence="3">
    <location>
        <begin position="144"/>
        <end position="161"/>
    </location>
</feature>
<dbReference type="AlphaFoldDB" id="J4KM75"/>
<feature type="transmembrane region" description="Helical" evidence="2">
    <location>
        <begin position="53"/>
        <end position="80"/>
    </location>
</feature>